<dbReference type="PANTHER" id="PTHR11220:SF58">
    <property type="entry name" value="SOUL HEME-BINDING FAMILY PROTEIN"/>
    <property type="match status" value="1"/>
</dbReference>
<evidence type="ECO:0000313" key="2">
    <source>
        <dbReference type="Proteomes" id="UP000070612"/>
    </source>
</evidence>
<dbReference type="AlphaFoldDB" id="A0A132PRV9"/>
<evidence type="ECO:0000313" key="1">
    <source>
        <dbReference type="EMBL" id="KWX25004.1"/>
    </source>
</evidence>
<dbReference type="EMBL" id="LGTW01000003">
    <property type="protein sequence ID" value="KWX25004.1"/>
    <property type="molecule type" value="Genomic_DNA"/>
</dbReference>
<keyword evidence="2" id="KW-1185">Reference proteome</keyword>
<organism evidence="1 2">
    <name type="scientific">Mycolicibacterium wolinskyi</name>
    <dbReference type="NCBI Taxonomy" id="59750"/>
    <lineage>
        <taxon>Bacteria</taxon>
        <taxon>Bacillati</taxon>
        <taxon>Actinomycetota</taxon>
        <taxon>Actinomycetes</taxon>
        <taxon>Mycobacteriales</taxon>
        <taxon>Mycobacteriaceae</taxon>
        <taxon>Mycolicibacterium</taxon>
    </lineage>
</organism>
<dbReference type="Proteomes" id="UP000070612">
    <property type="component" value="Unassembled WGS sequence"/>
</dbReference>
<proteinExistence type="predicted"/>
<dbReference type="InterPro" id="IPR011256">
    <property type="entry name" value="Reg_factor_effector_dom_sf"/>
</dbReference>
<accession>A0A132PRV9</accession>
<dbReference type="RefSeq" id="WP_067845199.1">
    <property type="nucleotide sequence ID" value="NZ_LGTW01000003.1"/>
</dbReference>
<dbReference type="PATRIC" id="fig|59750.3.peg.4415"/>
<gene>
    <name evidence="1" type="ORF">AFM11_06115</name>
</gene>
<dbReference type="Gene3D" id="3.20.80.10">
    <property type="entry name" value="Regulatory factor, effector binding domain"/>
    <property type="match status" value="1"/>
</dbReference>
<dbReference type="InterPro" id="IPR006917">
    <property type="entry name" value="SOUL_heme-bd"/>
</dbReference>
<reference evidence="1 2" key="1">
    <citation type="submission" date="2015-07" db="EMBL/GenBank/DDBJ databases">
        <title>A draft genome sequence of Mycobacterium wolinskyi.</title>
        <authorList>
            <person name="de Man T.J."/>
            <person name="Perry K.A."/>
            <person name="Coulliette A.D."/>
            <person name="Jensen B."/>
            <person name="Toney N.C."/>
            <person name="Limbago B.M."/>
            <person name="Noble-Wang J."/>
        </authorList>
    </citation>
    <scope>NUCLEOTIDE SEQUENCE [LARGE SCALE GENOMIC DNA]</scope>
    <source>
        <strain evidence="1 2">CDC_01</strain>
    </source>
</reference>
<comment type="caution">
    <text evidence="1">The sequence shown here is derived from an EMBL/GenBank/DDBJ whole genome shotgun (WGS) entry which is preliminary data.</text>
</comment>
<dbReference type="STRING" id="59750.AWC31_29560"/>
<dbReference type="SUPFAM" id="SSF55136">
    <property type="entry name" value="Probable bacterial effector-binding domain"/>
    <property type="match status" value="1"/>
</dbReference>
<protein>
    <submittedName>
        <fullName evidence="1">Heme-binding protein</fullName>
    </submittedName>
</protein>
<dbReference type="Pfam" id="PF04832">
    <property type="entry name" value="SOUL"/>
    <property type="match status" value="1"/>
</dbReference>
<sequence length="202" mass="22046">MLQQIPRLISRLIQAAPAVIGWRVGTEEPPYEAESLADGVEIRHYGPRIAAVTTIGADQDAALRLGFGRLAGYIFGDNGGASETGPVGGQKIAMTAPVAQTGGRGDKWDVQFYMPARLTIDTLPEPNDDRVRLAEIPAQSVAVLRFSGDRGPDAVAERTARLREVLREYGFEADGEATAWFYDPPWTVPFLRRNEIAIPVRT</sequence>
<name>A0A132PRV9_9MYCO</name>
<dbReference type="PANTHER" id="PTHR11220">
    <property type="entry name" value="HEME-BINDING PROTEIN-RELATED"/>
    <property type="match status" value="1"/>
</dbReference>